<feature type="transmembrane region" description="Helical" evidence="6">
    <location>
        <begin position="797"/>
        <end position="824"/>
    </location>
</feature>
<evidence type="ECO:0000259" key="8">
    <source>
        <dbReference type="Pfam" id="PF25140"/>
    </source>
</evidence>
<dbReference type="Proteomes" id="UP000694255">
    <property type="component" value="Unassembled WGS sequence"/>
</dbReference>
<dbReference type="InterPro" id="IPR012908">
    <property type="entry name" value="PGAP1-ab_dom-like"/>
</dbReference>
<evidence type="ECO:0000256" key="3">
    <source>
        <dbReference type="ARBA" id="ARBA00022801"/>
    </source>
</evidence>
<keyword evidence="2 6" id="KW-0812">Transmembrane</keyword>
<dbReference type="GeneID" id="73471970"/>
<evidence type="ECO:0000259" key="7">
    <source>
        <dbReference type="Pfam" id="PF07819"/>
    </source>
</evidence>
<name>A0A8J5UEL8_9ASCO</name>
<feature type="transmembrane region" description="Helical" evidence="6">
    <location>
        <begin position="737"/>
        <end position="760"/>
    </location>
</feature>
<dbReference type="PANTHER" id="PTHR15495">
    <property type="entry name" value="NEGATIVE REGULATOR OF VESICLE FORMATION-RELATED"/>
    <property type="match status" value="1"/>
</dbReference>
<comment type="caution">
    <text evidence="9">The sequence shown here is derived from an EMBL/GenBank/DDBJ whole genome shotgun (WGS) entry which is preliminary data.</text>
</comment>
<feature type="transmembrane region" description="Helical" evidence="6">
    <location>
        <begin position="977"/>
        <end position="995"/>
    </location>
</feature>
<accession>A0A8J5UEL8</accession>
<organism evidence="9 10">
    <name type="scientific">[Candida] subhashii</name>
    <dbReference type="NCBI Taxonomy" id="561895"/>
    <lineage>
        <taxon>Eukaryota</taxon>
        <taxon>Fungi</taxon>
        <taxon>Dikarya</taxon>
        <taxon>Ascomycota</taxon>
        <taxon>Saccharomycotina</taxon>
        <taxon>Pichiomycetes</taxon>
        <taxon>Debaryomycetaceae</taxon>
        <taxon>Spathaspora</taxon>
    </lineage>
</organism>
<dbReference type="Pfam" id="PF25141">
    <property type="entry name" value="PGAP1_2nd"/>
    <property type="match status" value="1"/>
</dbReference>
<reference evidence="9 10" key="1">
    <citation type="journal article" date="2021" name="DNA Res.">
        <title>Genome analysis of Candida subhashii reveals its hybrid nature and dual mitochondrial genome conformations.</title>
        <authorList>
            <person name="Mixao V."/>
            <person name="Hegedusova E."/>
            <person name="Saus E."/>
            <person name="Pryszcz L.P."/>
            <person name="Cillingova A."/>
            <person name="Nosek J."/>
            <person name="Gabaldon T."/>
        </authorList>
    </citation>
    <scope>NUCLEOTIDE SEQUENCE [LARGE SCALE GENOMIC DNA]</scope>
    <source>
        <strain evidence="9 10">CBS 10753</strain>
    </source>
</reference>
<evidence type="ECO:0000256" key="4">
    <source>
        <dbReference type="ARBA" id="ARBA00022989"/>
    </source>
</evidence>
<dbReference type="Pfam" id="PF07819">
    <property type="entry name" value="PGAP1"/>
    <property type="match status" value="1"/>
</dbReference>
<dbReference type="GO" id="GO:0006505">
    <property type="term" value="P:GPI anchor metabolic process"/>
    <property type="evidence" value="ECO:0007669"/>
    <property type="project" value="TreeGrafter"/>
</dbReference>
<feature type="transmembrane region" description="Helical" evidence="6">
    <location>
        <begin position="948"/>
        <end position="965"/>
    </location>
</feature>
<keyword evidence="4 6" id="KW-1133">Transmembrane helix</keyword>
<dbReference type="GO" id="GO:0016020">
    <property type="term" value="C:membrane"/>
    <property type="evidence" value="ECO:0007669"/>
    <property type="project" value="GOC"/>
</dbReference>
<dbReference type="GO" id="GO:0006888">
    <property type="term" value="P:endoplasmic reticulum to Golgi vesicle-mediated transport"/>
    <property type="evidence" value="ECO:0007669"/>
    <property type="project" value="TreeGrafter"/>
</dbReference>
<evidence type="ECO:0000313" key="9">
    <source>
        <dbReference type="EMBL" id="KAG7661278.1"/>
    </source>
</evidence>
<evidence type="ECO:0000256" key="6">
    <source>
        <dbReference type="SAM" id="Phobius"/>
    </source>
</evidence>
<feature type="transmembrane region" description="Helical" evidence="6">
    <location>
        <begin position="694"/>
        <end position="716"/>
    </location>
</feature>
<keyword evidence="5 6" id="KW-0472">Membrane</keyword>
<evidence type="ECO:0000256" key="2">
    <source>
        <dbReference type="ARBA" id="ARBA00022692"/>
    </source>
</evidence>
<protein>
    <submittedName>
        <fullName evidence="9">BST1</fullName>
    </submittedName>
</protein>
<proteinExistence type="predicted"/>
<evidence type="ECO:0000313" key="10">
    <source>
        <dbReference type="Proteomes" id="UP000694255"/>
    </source>
</evidence>
<sequence length="1034" mass="117923">MDLPQRNNIRPNKYTGLTLYILLVLGFLIFSLTGYLYTLPPTGPDAPGCRQAWMSPSYARIKGFDESHTKFASKYSLYLYREQWKDKIPDEKNGFDLLDGIPVLFIPGNAGSYRQVRSIASECTNLYHGEFEKYHDINPKFRNLDVFTADFNEDFTAFHGRTILDQAEYLNEAVRFIIDLYSQNEHPAKSVIIIGHSMGGIVSRVMVTLPNYLEGSINTILTLSSPHAAAPLTFDGDILKIYSAIDRFWFDGFDPHSTSDYAKLAHDRLKNISLISITGGELDSTLPADYTTLSFLVPPTNGFTTFTTGIPLVWSPIDHLAIVWCAQLRRRIAESLLEVVDYDSPYKTIPLQQRMKVFRKQFLTGFEDYSSQDFVGLTGGDNNVINLKIDSQQLNYIGKENSIVIGKENQSIRKFNLFSLEKEENQTFSLISSQKLSKKVDFNSEKGPLVLLCSKFGGEEYVDAIAMDDLTDQQTTEFNAMKCVDISVDSTVVPCSTRDTDSLADSSLGGNKSPFYSLELNSTILNKYDHLLIVQKPISTDRDFLMAQLNEESTTKFNIKGNLFTLFTSSGSESLPSDRPLSVTIDIPGAWNSIFVYKLKLNGLSIEGDHFTSFIRQYSDEPYETKWYINLDKSQELSLSMHGIAPFIPYRLKTNYGMKIQLWTDISSLTHETTTDIEISIDWIRSLRLLVLRYRISIISMIVSIVALVLLIQFRLYVNGKFPSFINILCLVNQKAWWLIGLALIILNPVVKIHGVQMILNLLDPVVVQDSNEINLSIHSNYKLNGFYLGLDEEFSIVGIVLYLVANFIIIMTYFMILTICTIVRSVTDRFFIRHASKARKSSVDNNSTDSLSEKSKAEPIATPNYRRIIATILLIGAIPIYIPYQFVFTVCCFVQIINVIKCWHLQQVFNLQVSLLILMLWILPINVPIIIVFIHNQAVNWKTPFSSHHNLLSIIPIFVFVLRNNFKKIPKIKLKYINVLQWYLIYVIGYSLIYGGRHTYWLHHLFNLLCCILIIMFYDTKEEEESGEKSSRS</sequence>
<dbReference type="PANTHER" id="PTHR15495:SF7">
    <property type="entry name" value="GPI INOSITOL-DEACYLASE"/>
    <property type="match status" value="1"/>
</dbReference>
<comment type="subcellular location">
    <subcellularLocation>
        <location evidence="1">Endomembrane system</location>
    </subcellularLocation>
</comment>
<dbReference type="Pfam" id="PF25140">
    <property type="entry name" value="PGAP1_TMD"/>
    <property type="match status" value="1"/>
</dbReference>
<dbReference type="GO" id="GO:0050185">
    <property type="term" value="F:phosphatidylinositol deacylase activity"/>
    <property type="evidence" value="ECO:0007669"/>
    <property type="project" value="TreeGrafter"/>
</dbReference>
<dbReference type="AlphaFoldDB" id="A0A8J5UEL8"/>
<dbReference type="OrthoDB" id="348976at2759"/>
<dbReference type="EMBL" id="JAGSYN010000222">
    <property type="protein sequence ID" value="KAG7661278.1"/>
    <property type="molecule type" value="Genomic_DNA"/>
</dbReference>
<feature type="transmembrane region" description="Helical" evidence="6">
    <location>
        <begin position="1001"/>
        <end position="1019"/>
    </location>
</feature>
<evidence type="ECO:0000256" key="5">
    <source>
        <dbReference type="ARBA" id="ARBA00023136"/>
    </source>
</evidence>
<dbReference type="GO" id="GO:0005783">
    <property type="term" value="C:endoplasmic reticulum"/>
    <property type="evidence" value="ECO:0007669"/>
    <property type="project" value="TreeGrafter"/>
</dbReference>
<gene>
    <name evidence="9" type="ORF">J8A68_005170</name>
</gene>
<feature type="domain" description="GPI inositol-deacylase transmembrane" evidence="8">
    <location>
        <begin position="698"/>
        <end position="1017"/>
    </location>
</feature>
<keyword evidence="10" id="KW-1185">Reference proteome</keyword>
<dbReference type="RefSeq" id="XP_049261511.1">
    <property type="nucleotide sequence ID" value="XM_049409206.1"/>
</dbReference>
<keyword evidence="3" id="KW-0378">Hydrolase</keyword>
<feature type="transmembrane region" description="Helical" evidence="6">
    <location>
        <begin position="916"/>
        <end position="936"/>
    </location>
</feature>
<feature type="transmembrane region" description="Helical" evidence="6">
    <location>
        <begin position="14"/>
        <end position="37"/>
    </location>
</feature>
<dbReference type="InterPro" id="IPR039529">
    <property type="entry name" value="PGAP1/BST1"/>
</dbReference>
<feature type="domain" description="GPI inositol-deacylase PGAP1-like alpha/beta" evidence="7">
    <location>
        <begin position="98"/>
        <end position="338"/>
    </location>
</feature>
<evidence type="ECO:0000256" key="1">
    <source>
        <dbReference type="ARBA" id="ARBA00004308"/>
    </source>
</evidence>
<dbReference type="InterPro" id="IPR056824">
    <property type="entry name" value="PGAP1_TMD"/>
</dbReference>